<keyword evidence="1" id="KW-1133">Transmembrane helix</keyword>
<organism evidence="3">
    <name type="scientific">Naegleria gruberi</name>
    <name type="common">Amoeba</name>
    <dbReference type="NCBI Taxonomy" id="5762"/>
    <lineage>
        <taxon>Eukaryota</taxon>
        <taxon>Discoba</taxon>
        <taxon>Heterolobosea</taxon>
        <taxon>Tetramitia</taxon>
        <taxon>Eutetramitia</taxon>
        <taxon>Vahlkampfiidae</taxon>
        <taxon>Naegleria</taxon>
    </lineage>
</organism>
<keyword evidence="1" id="KW-0472">Membrane</keyword>
<feature type="transmembrane region" description="Helical" evidence="1">
    <location>
        <begin position="81"/>
        <end position="112"/>
    </location>
</feature>
<dbReference type="InParanoid" id="D2VCQ6"/>
<accession>D2VCQ6</accession>
<protein>
    <submittedName>
        <fullName evidence="2">Predicted protein</fullName>
    </submittedName>
</protein>
<dbReference type="EMBL" id="GG738863">
    <property type="protein sequence ID" value="EFC45350.1"/>
    <property type="molecule type" value="Genomic_DNA"/>
</dbReference>
<dbReference type="Proteomes" id="UP000006671">
    <property type="component" value="Unassembled WGS sequence"/>
</dbReference>
<evidence type="ECO:0000313" key="3">
    <source>
        <dbReference type="Proteomes" id="UP000006671"/>
    </source>
</evidence>
<dbReference type="RefSeq" id="XP_002678094.1">
    <property type="nucleotide sequence ID" value="XM_002678048.1"/>
</dbReference>
<evidence type="ECO:0000256" key="1">
    <source>
        <dbReference type="SAM" id="Phobius"/>
    </source>
</evidence>
<dbReference type="AlphaFoldDB" id="D2VCQ6"/>
<gene>
    <name evidence="2" type="ORF">NAEGRDRAFT_66657</name>
</gene>
<dbReference type="GeneID" id="8852935"/>
<dbReference type="KEGG" id="ngr:NAEGRDRAFT_66657"/>
<keyword evidence="3" id="KW-1185">Reference proteome</keyword>
<name>D2VCQ6_NAEGR</name>
<dbReference type="OrthoDB" id="10259019at2759"/>
<keyword evidence="1" id="KW-0812">Transmembrane</keyword>
<reference evidence="2 3" key="1">
    <citation type="journal article" date="2010" name="Cell">
        <title>The genome of Naegleria gruberi illuminates early eukaryotic versatility.</title>
        <authorList>
            <person name="Fritz-Laylin L.K."/>
            <person name="Prochnik S.E."/>
            <person name="Ginger M.L."/>
            <person name="Dacks J.B."/>
            <person name="Carpenter M.L."/>
            <person name="Field M.C."/>
            <person name="Kuo A."/>
            <person name="Paredez A."/>
            <person name="Chapman J."/>
            <person name="Pham J."/>
            <person name="Shu S."/>
            <person name="Neupane R."/>
            <person name="Cipriano M."/>
            <person name="Mancuso J."/>
            <person name="Tu H."/>
            <person name="Salamov A."/>
            <person name="Lindquist E."/>
            <person name="Shapiro H."/>
            <person name="Lucas S."/>
            <person name="Grigoriev I.V."/>
            <person name="Cande W.Z."/>
            <person name="Fulton C."/>
            <person name="Rokhsar D.S."/>
            <person name="Dawson S.C."/>
        </authorList>
    </citation>
    <scope>NUCLEOTIDE SEQUENCE [LARGE SCALE GENOMIC DNA]</scope>
    <source>
        <strain evidence="2 3">NEG-M</strain>
    </source>
</reference>
<sequence>MLRSNDIRKLISKPSLKTSPFVVRAILSTNSVRNLQTKLPVHTGFFDDVAGTYKTLQNPPNFAKQFKLSMKPFEFRQGQPFWFFNFAGVLITSFSIAFGFMYLMYFIVWYFYSNPFVQSPFNLYNPHPFLEIRNGKDAAKTYDPLSKFYVYWSPARGEDKKTMFYRELNLAKDHRL</sequence>
<dbReference type="OMA" id="HPFLEIR"/>
<proteinExistence type="predicted"/>
<dbReference type="VEuPathDB" id="AmoebaDB:NAEGRDRAFT_66657"/>
<evidence type="ECO:0000313" key="2">
    <source>
        <dbReference type="EMBL" id="EFC45350.1"/>
    </source>
</evidence>